<keyword evidence="6" id="KW-1185">Reference proteome</keyword>
<dbReference type="KEGG" id="hty:BN2458_PEG0658"/>
<comment type="subcellular location">
    <subcellularLocation>
        <location evidence="1">Secreted</location>
    </subcellularLocation>
</comment>
<evidence type="ECO:0000313" key="4">
    <source>
        <dbReference type="EMBL" id="CUU39544.1"/>
    </source>
</evidence>
<accession>A0A099UCQ3</accession>
<keyword evidence="2" id="KW-0732">Signal</keyword>
<dbReference type="InterPro" id="IPR011330">
    <property type="entry name" value="Glyco_hydro/deAcase_b/a-brl"/>
</dbReference>
<dbReference type="CDD" id="cd10969">
    <property type="entry name" value="CE4_Ecf1_like_5s"/>
    <property type="match status" value="1"/>
</dbReference>
<evidence type="ECO:0000313" key="7">
    <source>
        <dbReference type="Proteomes" id="UP000064525"/>
    </source>
</evidence>
<dbReference type="SUPFAM" id="SSF88713">
    <property type="entry name" value="Glycoside hydrolase/deacetylase"/>
    <property type="match status" value="1"/>
</dbReference>
<dbReference type="PANTHER" id="PTHR34216">
    <property type="match status" value="1"/>
</dbReference>
<organism evidence="4 7">
    <name type="scientific">Helicobacter typhlonius</name>
    <dbReference type="NCBI Taxonomy" id="76936"/>
    <lineage>
        <taxon>Bacteria</taxon>
        <taxon>Pseudomonadati</taxon>
        <taxon>Campylobacterota</taxon>
        <taxon>Epsilonproteobacteria</taxon>
        <taxon>Campylobacterales</taxon>
        <taxon>Helicobacteraceae</taxon>
        <taxon>Helicobacter</taxon>
    </lineage>
</organism>
<dbReference type="GO" id="GO:0005975">
    <property type="term" value="P:carbohydrate metabolic process"/>
    <property type="evidence" value="ECO:0007669"/>
    <property type="project" value="InterPro"/>
</dbReference>
<feature type="domain" description="NodB homology" evidence="3">
    <location>
        <begin position="59"/>
        <end position="253"/>
    </location>
</feature>
<dbReference type="GeneID" id="78150937"/>
<dbReference type="OrthoDB" id="9776235at2"/>
<reference evidence="7" key="2">
    <citation type="submission" date="2015-11" db="EMBL/GenBank/DDBJ databases">
        <authorList>
            <person name="Anvar S.Y."/>
        </authorList>
    </citation>
    <scope>NUCLEOTIDE SEQUENCE [LARGE SCALE GENOMIC DNA]</scope>
</reference>
<name>A0A099UCQ3_9HELI</name>
<proteinExistence type="predicted"/>
<reference evidence="5 6" key="1">
    <citation type="journal article" date="2014" name="Genome Announc.">
        <title>Draft genome sequences of eight enterohepatic helicobacter species isolated from both laboratory and wild rodents.</title>
        <authorList>
            <person name="Sheh A."/>
            <person name="Shen Z."/>
            <person name="Fox J.G."/>
        </authorList>
    </citation>
    <scope>NUCLEOTIDE SEQUENCE [LARGE SCALE GENOMIC DNA]</scope>
    <source>
        <strain evidence="5 6">MIT 98-6810</strain>
    </source>
</reference>
<dbReference type="Gene3D" id="3.20.20.370">
    <property type="entry name" value="Glycoside hydrolase/deacetylase"/>
    <property type="match status" value="1"/>
</dbReference>
<dbReference type="GO" id="GO:0016810">
    <property type="term" value="F:hydrolase activity, acting on carbon-nitrogen (but not peptide) bonds"/>
    <property type="evidence" value="ECO:0007669"/>
    <property type="project" value="InterPro"/>
</dbReference>
<evidence type="ECO:0000259" key="3">
    <source>
        <dbReference type="PROSITE" id="PS51677"/>
    </source>
</evidence>
<evidence type="ECO:0000256" key="1">
    <source>
        <dbReference type="ARBA" id="ARBA00004613"/>
    </source>
</evidence>
<evidence type="ECO:0000313" key="5">
    <source>
        <dbReference type="EMBL" id="TLD79372.1"/>
    </source>
</evidence>
<dbReference type="Proteomes" id="UP000029925">
    <property type="component" value="Unassembled WGS sequence"/>
</dbReference>
<dbReference type="AlphaFoldDB" id="A0A099UCQ3"/>
<protein>
    <submittedName>
        <fullName evidence="5">Chitin deacetylase</fullName>
    </submittedName>
</protein>
<dbReference type="Proteomes" id="UP000064525">
    <property type="component" value="Chromosome I"/>
</dbReference>
<dbReference type="InterPro" id="IPR051398">
    <property type="entry name" value="Polysacch_Deacetylase"/>
</dbReference>
<dbReference type="EMBL" id="JRPF02000001">
    <property type="protein sequence ID" value="TLD79372.1"/>
    <property type="molecule type" value="Genomic_DNA"/>
</dbReference>
<dbReference type="PATRIC" id="fig|76936.10.peg.643"/>
<dbReference type="EMBL" id="LN907858">
    <property type="protein sequence ID" value="CUU39544.1"/>
    <property type="molecule type" value="Genomic_DNA"/>
</dbReference>
<dbReference type="STRING" id="76936.BN2458_PEG0658"/>
<dbReference type="PANTHER" id="PTHR34216:SF3">
    <property type="entry name" value="POLY-BETA-1,6-N-ACETYL-D-GLUCOSAMINE N-DEACETYLASE"/>
    <property type="match status" value="1"/>
</dbReference>
<evidence type="ECO:0000256" key="2">
    <source>
        <dbReference type="ARBA" id="ARBA00022729"/>
    </source>
</evidence>
<dbReference type="Pfam" id="PF01522">
    <property type="entry name" value="Polysacc_deac_1"/>
    <property type="match status" value="1"/>
</dbReference>
<dbReference type="InterPro" id="IPR002509">
    <property type="entry name" value="NODB_dom"/>
</dbReference>
<gene>
    <name evidence="4" type="ORF">BN2458_PEG0658</name>
    <name evidence="5" type="ORF">LS75_000030</name>
</gene>
<reference evidence="4" key="3">
    <citation type="submission" date="2015-11" db="EMBL/GenBank/DDBJ databases">
        <authorList>
            <person name="Zhang Y."/>
            <person name="Guo Z."/>
        </authorList>
    </citation>
    <scope>NUCLEOTIDE SEQUENCE</scope>
    <source>
        <strain evidence="4">1</strain>
    </source>
</reference>
<sequence>MMCIPILRYNHIRDMQDSYSVSPSVFEKQVRYLQSKSYQFLGFDDLLLYKKDGEVINKKCILLTFDIAWRDIYMNAYEILKKYNLKAGLFVVTEWVDEASRLERDYVQIPHNECKNALLDNARGVMCNWDEIRAMKDVFSMGSMTHTYQFSNATSPMTWHEDFELSRRLIKERLDVDTKHLAWPDGSYNQGLLRSAKSIGYEVFYTMDEGLNHPTDNNDALKRYTARDSLFWLKKYLFATSSTRNFVIGKIFL</sequence>
<dbReference type="RefSeq" id="WP_034326017.1">
    <property type="nucleotide sequence ID" value="NZ_CAJTQN010000005.1"/>
</dbReference>
<dbReference type="GO" id="GO:0005576">
    <property type="term" value="C:extracellular region"/>
    <property type="evidence" value="ECO:0007669"/>
    <property type="project" value="UniProtKB-SubCell"/>
</dbReference>
<evidence type="ECO:0000313" key="6">
    <source>
        <dbReference type="Proteomes" id="UP000029925"/>
    </source>
</evidence>
<dbReference type="PROSITE" id="PS51677">
    <property type="entry name" value="NODB"/>
    <property type="match status" value="1"/>
</dbReference>